<protein>
    <recommendedName>
        <fullName evidence="3">HTH tetR-type domain-containing protein</fullName>
    </recommendedName>
</protein>
<keyword evidence="1 2" id="KW-0238">DNA-binding</keyword>
<dbReference type="InterPro" id="IPR041583">
    <property type="entry name" value="TetR_C_31"/>
</dbReference>
<sequence length="186" mass="19804">MGRGAGRREQIGDAGVRLIARDGVHALTHLHVDAEAGLPRGSTSYYARTRRDLLTLVVNRLSEGSQSDIADVKIPASLHRHEAAGIAADILAHMARRSDAQAARGALLFELRDDAELREALTAKAPVREPLTRLAEQVLTSAGVSDAVTRAPDLVGLVDALLMYQAAEAAPVDTRAVLTAYLEGLD</sequence>
<dbReference type="Proteomes" id="UP000002941">
    <property type="component" value="Unassembled WGS sequence"/>
</dbReference>
<reference evidence="4 5" key="1">
    <citation type="submission" date="2012-05" db="EMBL/GenBank/DDBJ databases">
        <authorList>
            <person name="Harkins D.M."/>
            <person name="Madupu R."/>
            <person name="Durkin A.S."/>
            <person name="Torralba M."/>
            <person name="Methe B."/>
            <person name="Sutton G.G."/>
            <person name="Nelson K.E."/>
        </authorList>
    </citation>
    <scope>NUCLEOTIDE SEQUENCE [LARGE SCALE GENOMIC DNA]</scope>
    <source>
        <strain evidence="4 5">F0489</strain>
    </source>
</reference>
<feature type="DNA-binding region" description="H-T-H motif" evidence="2">
    <location>
        <begin position="28"/>
        <end position="47"/>
    </location>
</feature>
<name>J0WYQ5_9ACTO</name>
<dbReference type="EMBL" id="AKFT01000158">
    <property type="protein sequence ID" value="EJF41456.1"/>
    <property type="molecule type" value="Genomic_DNA"/>
</dbReference>
<dbReference type="Pfam" id="PF17940">
    <property type="entry name" value="TetR_C_31"/>
    <property type="match status" value="1"/>
</dbReference>
<keyword evidence="5" id="KW-1185">Reference proteome</keyword>
<dbReference type="InterPro" id="IPR009057">
    <property type="entry name" value="Homeodomain-like_sf"/>
</dbReference>
<dbReference type="AlphaFoldDB" id="J0WYQ5"/>
<evidence type="ECO:0000256" key="2">
    <source>
        <dbReference type="PROSITE-ProRule" id="PRU00335"/>
    </source>
</evidence>
<dbReference type="GO" id="GO:0003677">
    <property type="term" value="F:DNA binding"/>
    <property type="evidence" value="ECO:0007669"/>
    <property type="project" value="UniProtKB-UniRule"/>
</dbReference>
<proteinExistence type="predicted"/>
<dbReference type="SUPFAM" id="SSF46689">
    <property type="entry name" value="Homeodomain-like"/>
    <property type="match status" value="1"/>
</dbReference>
<evidence type="ECO:0000259" key="3">
    <source>
        <dbReference type="PROSITE" id="PS50977"/>
    </source>
</evidence>
<evidence type="ECO:0000313" key="5">
    <source>
        <dbReference type="Proteomes" id="UP000002941"/>
    </source>
</evidence>
<dbReference type="RefSeq" id="WP_008732269.1">
    <property type="nucleotide sequence ID" value="NZ_AKFT01000158.1"/>
</dbReference>
<dbReference type="PROSITE" id="PS50977">
    <property type="entry name" value="HTH_TETR_2"/>
    <property type="match status" value="1"/>
</dbReference>
<dbReference type="InterPro" id="IPR001647">
    <property type="entry name" value="HTH_TetR"/>
</dbReference>
<gene>
    <name evidence="4" type="ORF">HMPREF1318_1470</name>
</gene>
<dbReference type="Gene3D" id="1.10.357.10">
    <property type="entry name" value="Tetracycline Repressor, domain 2"/>
    <property type="match status" value="1"/>
</dbReference>
<organism evidence="4 5">
    <name type="scientific">Actinomyces massiliensis F0489</name>
    <dbReference type="NCBI Taxonomy" id="1125718"/>
    <lineage>
        <taxon>Bacteria</taxon>
        <taxon>Bacillati</taxon>
        <taxon>Actinomycetota</taxon>
        <taxon>Actinomycetes</taxon>
        <taxon>Actinomycetales</taxon>
        <taxon>Actinomycetaceae</taxon>
        <taxon>Actinomyces</taxon>
    </lineage>
</organism>
<accession>J0WYQ5</accession>
<evidence type="ECO:0000256" key="1">
    <source>
        <dbReference type="ARBA" id="ARBA00023125"/>
    </source>
</evidence>
<dbReference type="PATRIC" id="fig|1125718.3.peg.1915"/>
<evidence type="ECO:0000313" key="4">
    <source>
        <dbReference type="EMBL" id="EJF41456.1"/>
    </source>
</evidence>
<dbReference type="OrthoDB" id="7506349at2"/>
<feature type="domain" description="HTH tetR-type" evidence="3">
    <location>
        <begin position="5"/>
        <end position="65"/>
    </location>
</feature>
<dbReference type="eggNOG" id="COG3226">
    <property type="taxonomic scope" value="Bacteria"/>
</dbReference>
<comment type="caution">
    <text evidence="4">The sequence shown here is derived from an EMBL/GenBank/DDBJ whole genome shotgun (WGS) entry which is preliminary data.</text>
</comment>